<dbReference type="EMBL" id="SOIP01000538">
    <property type="protein sequence ID" value="TET77847.1"/>
    <property type="molecule type" value="Genomic_DNA"/>
</dbReference>
<evidence type="ECO:0000256" key="2">
    <source>
        <dbReference type="ARBA" id="ARBA00022730"/>
    </source>
</evidence>
<evidence type="ECO:0000256" key="8">
    <source>
        <dbReference type="RuleBase" id="RU003699"/>
    </source>
</evidence>
<evidence type="ECO:0000313" key="12">
    <source>
        <dbReference type="Proteomes" id="UP000315534"/>
    </source>
</evidence>
<comment type="caution">
    <text evidence="11">The sequence shown here is derived from an EMBL/GenBank/DDBJ whole genome shotgun (WGS) entry which is preliminary data.</text>
</comment>
<dbReference type="GO" id="GO:0003735">
    <property type="term" value="F:structural constituent of ribosome"/>
    <property type="evidence" value="ECO:0007669"/>
    <property type="project" value="InterPro"/>
</dbReference>
<dbReference type="Proteomes" id="UP000315534">
    <property type="component" value="Unassembled WGS sequence"/>
</dbReference>
<organism evidence="11 12">
    <name type="scientific">candidate division TA06 bacterium</name>
    <dbReference type="NCBI Taxonomy" id="2250710"/>
    <lineage>
        <taxon>Bacteria</taxon>
        <taxon>Bacteria division TA06</taxon>
    </lineage>
</organism>
<evidence type="ECO:0000259" key="9">
    <source>
        <dbReference type="SMART" id="SM00363"/>
    </source>
</evidence>
<feature type="domain" description="Small ribosomal subunit protein uS4 N-terminal" evidence="10">
    <location>
        <begin position="3"/>
        <end position="98"/>
    </location>
</feature>
<evidence type="ECO:0000256" key="6">
    <source>
        <dbReference type="ARBA" id="ARBA00035254"/>
    </source>
</evidence>
<keyword evidence="2 7" id="KW-0699">rRNA-binding</keyword>
<reference evidence="11 12" key="1">
    <citation type="submission" date="2019-03" db="EMBL/GenBank/DDBJ databases">
        <title>Metabolic potential of uncultured bacteria and archaea associated with petroleum seepage in deep-sea sediments.</title>
        <authorList>
            <person name="Dong X."/>
            <person name="Hubert C."/>
        </authorList>
    </citation>
    <scope>NUCLEOTIDE SEQUENCE [LARGE SCALE GENOMIC DNA]</scope>
    <source>
        <strain evidence="11">E29_bin36</strain>
    </source>
</reference>
<evidence type="ECO:0000256" key="4">
    <source>
        <dbReference type="ARBA" id="ARBA00022980"/>
    </source>
</evidence>
<keyword evidence="3 7" id="KW-0694">RNA-binding</keyword>
<evidence type="ECO:0000256" key="7">
    <source>
        <dbReference type="HAMAP-Rule" id="MF_01306"/>
    </source>
</evidence>
<dbReference type="SMART" id="SM00363">
    <property type="entry name" value="S4"/>
    <property type="match status" value="1"/>
</dbReference>
<comment type="subunit">
    <text evidence="7">Part of the 30S ribosomal subunit. Contacts protein S5. The interaction surface between S4 and S5 is involved in control of translational fidelity.</text>
</comment>
<dbReference type="GO" id="GO:0006412">
    <property type="term" value="P:translation"/>
    <property type="evidence" value="ECO:0007669"/>
    <property type="project" value="UniProtKB-UniRule"/>
</dbReference>
<proteinExistence type="inferred from homology"/>
<dbReference type="InterPro" id="IPR002942">
    <property type="entry name" value="S4_RNA-bd"/>
</dbReference>
<dbReference type="FunFam" id="1.10.1050.10:FF:000001">
    <property type="entry name" value="30S ribosomal protein S4"/>
    <property type="match status" value="1"/>
</dbReference>
<evidence type="ECO:0000313" key="11">
    <source>
        <dbReference type="EMBL" id="TET77847.1"/>
    </source>
</evidence>
<sequence length="210" mass="24532">MGAYRGPVCRLCRREGVKLLLKGDKCSSDKCALEKRQYPPGEKKKRMRRKVSGYGLQLREKQKARRIYGIRERQFHRYYEHAAKRKGVTGDLLLQYLERRLDNVVYRLGFAPSRPAARQLVRHRHFQVNNRIVDIPSYLVEKGDDISLKTRSKGLKAVIKPCLEKKSEKGMPAWLSLDRKGMKGLIVEMPKREEIPLPIEEKLIIELYSK</sequence>
<dbReference type="PROSITE" id="PS00632">
    <property type="entry name" value="RIBOSOMAL_S4"/>
    <property type="match status" value="1"/>
</dbReference>
<dbReference type="Gene3D" id="3.10.290.10">
    <property type="entry name" value="RNA-binding S4 domain"/>
    <property type="match status" value="1"/>
</dbReference>
<accession>A0A523XEZ8</accession>
<dbReference type="Gene3D" id="1.10.1050.10">
    <property type="entry name" value="Ribosomal Protein S4 Delta 41, Chain A, domain 1"/>
    <property type="match status" value="1"/>
</dbReference>
<dbReference type="FunFam" id="3.10.290.10:FF:000001">
    <property type="entry name" value="30S ribosomal protein S4"/>
    <property type="match status" value="1"/>
</dbReference>
<evidence type="ECO:0000256" key="3">
    <source>
        <dbReference type="ARBA" id="ARBA00022884"/>
    </source>
</evidence>
<gene>
    <name evidence="7 11" type="primary">rpsD</name>
    <name evidence="11" type="ORF">E3J38_09335</name>
</gene>
<dbReference type="InterPro" id="IPR001912">
    <property type="entry name" value="Ribosomal_uS4_N"/>
</dbReference>
<dbReference type="InterPro" id="IPR018079">
    <property type="entry name" value="Ribosomal_uS4_CS"/>
</dbReference>
<comment type="function">
    <text evidence="7">With S5 and S12 plays an important role in translational accuracy.</text>
</comment>
<feature type="domain" description="RNA-binding S4" evidence="9">
    <location>
        <begin position="99"/>
        <end position="160"/>
    </location>
</feature>
<evidence type="ECO:0000256" key="1">
    <source>
        <dbReference type="ARBA" id="ARBA00007465"/>
    </source>
</evidence>
<dbReference type="CDD" id="cd00165">
    <property type="entry name" value="S4"/>
    <property type="match status" value="1"/>
</dbReference>
<dbReference type="Pfam" id="PF00163">
    <property type="entry name" value="Ribosomal_S4"/>
    <property type="match status" value="1"/>
</dbReference>
<dbReference type="HAMAP" id="MF_01306_B">
    <property type="entry name" value="Ribosomal_uS4_B"/>
    <property type="match status" value="1"/>
</dbReference>
<evidence type="ECO:0000256" key="5">
    <source>
        <dbReference type="ARBA" id="ARBA00023274"/>
    </source>
</evidence>
<name>A0A523XEZ8_UNCT6</name>
<keyword evidence="5 7" id="KW-0687">Ribonucleoprotein</keyword>
<dbReference type="PANTHER" id="PTHR11831">
    <property type="entry name" value="30S 40S RIBOSOMAL PROTEIN"/>
    <property type="match status" value="1"/>
</dbReference>
<dbReference type="Pfam" id="PF01479">
    <property type="entry name" value="S4"/>
    <property type="match status" value="1"/>
</dbReference>
<dbReference type="InterPro" id="IPR022801">
    <property type="entry name" value="Ribosomal_uS4"/>
</dbReference>
<comment type="function">
    <text evidence="7">One of the primary rRNA binding proteins, it binds directly to 16S rRNA where it nucleates assembly of the body of the 30S subunit.</text>
</comment>
<keyword evidence="4 7" id="KW-0689">Ribosomal protein</keyword>
<dbReference type="NCBIfam" id="TIGR01017">
    <property type="entry name" value="rpsD_bact"/>
    <property type="match status" value="1"/>
</dbReference>
<dbReference type="SMART" id="SM01390">
    <property type="entry name" value="Ribosomal_S4"/>
    <property type="match status" value="1"/>
</dbReference>
<dbReference type="PANTHER" id="PTHR11831:SF4">
    <property type="entry name" value="SMALL RIBOSOMAL SUBUNIT PROTEIN US4M"/>
    <property type="match status" value="1"/>
</dbReference>
<dbReference type="SUPFAM" id="SSF55174">
    <property type="entry name" value="Alpha-L RNA-binding motif"/>
    <property type="match status" value="1"/>
</dbReference>
<dbReference type="GO" id="GO:0015935">
    <property type="term" value="C:small ribosomal subunit"/>
    <property type="evidence" value="ECO:0007669"/>
    <property type="project" value="InterPro"/>
</dbReference>
<evidence type="ECO:0000259" key="10">
    <source>
        <dbReference type="SMART" id="SM01390"/>
    </source>
</evidence>
<dbReference type="AlphaFoldDB" id="A0A523XEZ8"/>
<dbReference type="GO" id="GO:0042274">
    <property type="term" value="P:ribosomal small subunit biogenesis"/>
    <property type="evidence" value="ECO:0007669"/>
    <property type="project" value="TreeGrafter"/>
</dbReference>
<dbReference type="GO" id="GO:0019843">
    <property type="term" value="F:rRNA binding"/>
    <property type="evidence" value="ECO:0007669"/>
    <property type="project" value="UniProtKB-UniRule"/>
</dbReference>
<dbReference type="PROSITE" id="PS50889">
    <property type="entry name" value="S4"/>
    <property type="match status" value="1"/>
</dbReference>
<dbReference type="InterPro" id="IPR005709">
    <property type="entry name" value="Ribosomal_uS4_bac-type"/>
</dbReference>
<dbReference type="InterPro" id="IPR036986">
    <property type="entry name" value="S4_RNA-bd_sf"/>
</dbReference>
<comment type="similarity">
    <text evidence="1 7 8">Belongs to the universal ribosomal protein uS4 family.</text>
</comment>
<dbReference type="NCBIfam" id="NF003717">
    <property type="entry name" value="PRK05327.1"/>
    <property type="match status" value="1"/>
</dbReference>
<protein>
    <recommendedName>
        <fullName evidence="6 7">Small ribosomal subunit protein uS4</fullName>
    </recommendedName>
</protein>